<protein>
    <submittedName>
        <fullName evidence="1">Uncharacterized protein</fullName>
    </submittedName>
</protein>
<evidence type="ECO:0000313" key="1">
    <source>
        <dbReference type="EMBL" id="ACD58483.1"/>
    </source>
</evidence>
<name>A0A0K0GJK6_XANOP</name>
<sequence>MTAARRVATASTKNAASARLCCIQLRHLTLFGCSNEDSLCCDKSRRQVWKPEIKGAQAPTLSMQVLSCAC</sequence>
<reference evidence="1 2" key="1">
    <citation type="journal article" date="2008" name="BMC Genomics">
        <title>Genome sequence and rapid evolution of the rice pathogen Xanthomonas oryzae pv. oryzae PXO99A.</title>
        <authorList>
            <person name="Salzberg S.L."/>
            <person name="Sommer D.D."/>
            <person name="Schatz M.C."/>
            <person name="Phillippy A.M."/>
            <person name="Rabinowicz P.D."/>
            <person name="Tsuge S."/>
            <person name="Furutani A."/>
            <person name="Ochiai H."/>
            <person name="Delcher A.L."/>
            <person name="Kelley D."/>
            <person name="Madupu R."/>
            <person name="Puiu D."/>
            <person name="Radune D."/>
            <person name="Shumway M."/>
            <person name="Trapnell C."/>
            <person name="Aparna G."/>
            <person name="Jha G."/>
            <person name="Pandey A."/>
            <person name="Patil P.B."/>
            <person name="Ishihara H."/>
            <person name="Meyer D.F."/>
            <person name="Szurek B."/>
            <person name="Verdier V."/>
            <person name="Koebnik R."/>
            <person name="Dow J.M."/>
            <person name="Ryan R.P."/>
            <person name="Hirata H."/>
            <person name="Tsuyumu S."/>
            <person name="Won Lee S."/>
            <person name="Seo Y.S."/>
            <person name="Sriariyanum M."/>
            <person name="Ronald P.C."/>
            <person name="Sonti R.V."/>
            <person name="Van Sluys M.A."/>
            <person name="Leach J.E."/>
            <person name="White F.F."/>
            <person name="Bogdanove A.J."/>
        </authorList>
    </citation>
    <scope>NUCLEOTIDE SEQUENCE [LARGE SCALE GENOMIC DNA]</scope>
    <source>
        <strain evidence="1 2">PXO99A</strain>
    </source>
</reference>
<accession>A0A0K0GJK6</accession>
<organism evidence="1 2">
    <name type="scientific">Xanthomonas oryzae pv. oryzae (strain PXO99A)</name>
    <dbReference type="NCBI Taxonomy" id="360094"/>
    <lineage>
        <taxon>Bacteria</taxon>
        <taxon>Pseudomonadati</taxon>
        <taxon>Pseudomonadota</taxon>
        <taxon>Gammaproteobacteria</taxon>
        <taxon>Lysobacterales</taxon>
        <taxon>Lysobacteraceae</taxon>
        <taxon>Xanthomonas</taxon>
    </lineage>
</organism>
<dbReference type="AlphaFoldDB" id="A0A0K0GJK6"/>
<proteinExistence type="predicted"/>
<gene>
    <name evidence="1" type="ordered locus">PXO_00478</name>
</gene>
<dbReference type="HOGENOM" id="CLU_2756864_0_0_6"/>
<evidence type="ECO:0000313" key="2">
    <source>
        <dbReference type="Proteomes" id="UP000001740"/>
    </source>
</evidence>
<dbReference type="Proteomes" id="UP000001740">
    <property type="component" value="Chromosome"/>
</dbReference>
<dbReference type="EMBL" id="CP000967">
    <property type="protein sequence ID" value="ACD58483.1"/>
    <property type="molecule type" value="Genomic_DNA"/>
</dbReference>
<dbReference type="KEGG" id="xop:PXO_00478"/>